<protein>
    <submittedName>
        <fullName evidence="2">Uncharacterized protein</fullName>
    </submittedName>
</protein>
<accession>A0ABU7CFA7</accession>
<evidence type="ECO:0000256" key="1">
    <source>
        <dbReference type="SAM" id="MobiDB-lite"/>
    </source>
</evidence>
<organism evidence="2 3">
    <name type="scientific">Ataeniobius toweri</name>
    <dbReference type="NCBI Taxonomy" id="208326"/>
    <lineage>
        <taxon>Eukaryota</taxon>
        <taxon>Metazoa</taxon>
        <taxon>Chordata</taxon>
        <taxon>Craniata</taxon>
        <taxon>Vertebrata</taxon>
        <taxon>Euteleostomi</taxon>
        <taxon>Actinopterygii</taxon>
        <taxon>Neopterygii</taxon>
        <taxon>Teleostei</taxon>
        <taxon>Neoteleostei</taxon>
        <taxon>Acanthomorphata</taxon>
        <taxon>Ovalentaria</taxon>
        <taxon>Atherinomorphae</taxon>
        <taxon>Cyprinodontiformes</taxon>
        <taxon>Goodeidae</taxon>
        <taxon>Ataeniobius</taxon>
    </lineage>
</organism>
<gene>
    <name evidence="2" type="ORF">ATANTOWER_007983</name>
</gene>
<comment type="caution">
    <text evidence="2">The sequence shown here is derived from an EMBL/GenBank/DDBJ whole genome shotgun (WGS) entry which is preliminary data.</text>
</comment>
<evidence type="ECO:0000313" key="3">
    <source>
        <dbReference type="Proteomes" id="UP001345963"/>
    </source>
</evidence>
<keyword evidence="3" id="KW-1185">Reference proteome</keyword>
<feature type="region of interest" description="Disordered" evidence="1">
    <location>
        <begin position="34"/>
        <end position="112"/>
    </location>
</feature>
<proteinExistence type="predicted"/>
<sequence>MTCRQRSEDTTTKLIIDFQGRHKGRVLRTTAWPVGQKDGQKPVPNPMAQGCDPLINWGKPQHETAELGGNKQTHPSSPPHPVGHSTVEESPASLEEMGCLAHAVSGGEPDYF</sequence>
<dbReference type="Proteomes" id="UP001345963">
    <property type="component" value="Unassembled WGS sequence"/>
</dbReference>
<evidence type="ECO:0000313" key="2">
    <source>
        <dbReference type="EMBL" id="MED6261647.1"/>
    </source>
</evidence>
<dbReference type="EMBL" id="JAHUTI010090454">
    <property type="protein sequence ID" value="MED6261647.1"/>
    <property type="molecule type" value="Genomic_DNA"/>
</dbReference>
<name>A0ABU7CFA7_9TELE</name>
<reference evidence="2 3" key="1">
    <citation type="submission" date="2021-07" db="EMBL/GenBank/DDBJ databases">
        <authorList>
            <person name="Palmer J.M."/>
        </authorList>
    </citation>
    <scope>NUCLEOTIDE SEQUENCE [LARGE SCALE GENOMIC DNA]</scope>
    <source>
        <strain evidence="2 3">AT_MEX2019</strain>
        <tissue evidence="2">Muscle</tissue>
    </source>
</reference>